<sequence>MSTTAPVDAELATKVMNPVLSAVADTFQTMIGVNPVRTSLTLREPNTPLYELSAVIGISGVVKGSIVLSFAESTAIKAVGTILGMDINKVDEMVVDGVGELANMVGGSAKDRLKMGLNLGLPNVIRGREYSVEFPVLSTPMRVGYDSEIGPFLIEFGFVKPSF</sequence>
<dbReference type="GO" id="GO:0006935">
    <property type="term" value="P:chemotaxis"/>
    <property type="evidence" value="ECO:0007669"/>
    <property type="project" value="UniProtKB-KW"/>
</dbReference>
<name>A0A518KA83_9BACT</name>
<dbReference type="AlphaFoldDB" id="A0A518KA83"/>
<accession>A0A518KA83</accession>
<dbReference type="CDD" id="cd17906">
    <property type="entry name" value="CheX"/>
    <property type="match status" value="1"/>
</dbReference>
<protein>
    <submittedName>
        <fullName evidence="3">CheY-P phosphatase CheX</fullName>
        <ecNumber evidence="3">3.-.-.-</ecNumber>
    </submittedName>
</protein>
<feature type="domain" description="Chemotaxis phosphatase CheX-like" evidence="2">
    <location>
        <begin position="53"/>
        <end position="141"/>
    </location>
</feature>
<dbReference type="PANTHER" id="PTHR39452">
    <property type="entry name" value="CHEY-P PHOSPHATASE CHEX"/>
    <property type="match status" value="1"/>
</dbReference>
<reference evidence="3 4" key="1">
    <citation type="submission" date="2019-02" db="EMBL/GenBank/DDBJ databases">
        <title>Deep-cultivation of Planctomycetes and their phenomic and genomic characterization uncovers novel biology.</title>
        <authorList>
            <person name="Wiegand S."/>
            <person name="Jogler M."/>
            <person name="Boedeker C."/>
            <person name="Pinto D."/>
            <person name="Vollmers J."/>
            <person name="Rivas-Marin E."/>
            <person name="Kohn T."/>
            <person name="Peeters S.H."/>
            <person name="Heuer A."/>
            <person name="Rast P."/>
            <person name="Oberbeckmann S."/>
            <person name="Bunk B."/>
            <person name="Jeske O."/>
            <person name="Meyerdierks A."/>
            <person name="Storesund J.E."/>
            <person name="Kallscheuer N."/>
            <person name="Luecker S."/>
            <person name="Lage O.M."/>
            <person name="Pohl T."/>
            <person name="Merkel B.J."/>
            <person name="Hornburger P."/>
            <person name="Mueller R.-W."/>
            <person name="Bruemmer F."/>
            <person name="Labrenz M."/>
            <person name="Spormann A.M."/>
            <person name="Op den Camp H."/>
            <person name="Overmann J."/>
            <person name="Amann R."/>
            <person name="Jetten M.S.M."/>
            <person name="Mascher T."/>
            <person name="Medema M.H."/>
            <person name="Devos D.P."/>
            <person name="Kaster A.-K."/>
            <person name="Ovreas L."/>
            <person name="Rohde M."/>
            <person name="Galperin M.Y."/>
            <person name="Jogler C."/>
        </authorList>
    </citation>
    <scope>NUCLEOTIDE SEQUENCE [LARGE SCALE GENOMIC DNA]</scope>
    <source>
        <strain evidence="3 4">Spa11</strain>
    </source>
</reference>
<dbReference type="RefSeq" id="WP_145113334.1">
    <property type="nucleotide sequence ID" value="NZ_CP036349.1"/>
</dbReference>
<dbReference type="InterPro" id="IPR028051">
    <property type="entry name" value="CheX-like_dom"/>
</dbReference>
<evidence type="ECO:0000256" key="1">
    <source>
        <dbReference type="ARBA" id="ARBA00022500"/>
    </source>
</evidence>
<dbReference type="EC" id="3.-.-.-" evidence="3"/>
<dbReference type="SUPFAM" id="SSF103039">
    <property type="entry name" value="CheC-like"/>
    <property type="match status" value="1"/>
</dbReference>
<evidence type="ECO:0000313" key="4">
    <source>
        <dbReference type="Proteomes" id="UP000316426"/>
    </source>
</evidence>
<gene>
    <name evidence="3" type="primary">cheX_2</name>
    <name evidence="3" type="ORF">Spa11_29070</name>
</gene>
<keyword evidence="3" id="KW-0378">Hydrolase</keyword>
<dbReference type="Proteomes" id="UP000316426">
    <property type="component" value="Chromosome"/>
</dbReference>
<dbReference type="EMBL" id="CP036349">
    <property type="protein sequence ID" value="QDV74699.1"/>
    <property type="molecule type" value="Genomic_DNA"/>
</dbReference>
<organism evidence="3 4">
    <name type="scientific">Botrimarina mediterranea</name>
    <dbReference type="NCBI Taxonomy" id="2528022"/>
    <lineage>
        <taxon>Bacteria</taxon>
        <taxon>Pseudomonadati</taxon>
        <taxon>Planctomycetota</taxon>
        <taxon>Planctomycetia</taxon>
        <taxon>Pirellulales</taxon>
        <taxon>Lacipirellulaceae</taxon>
        <taxon>Botrimarina</taxon>
    </lineage>
</organism>
<dbReference type="InterPro" id="IPR028976">
    <property type="entry name" value="CheC-like_sf"/>
</dbReference>
<dbReference type="Pfam" id="PF13690">
    <property type="entry name" value="CheX"/>
    <property type="match status" value="1"/>
</dbReference>
<keyword evidence="1" id="KW-0145">Chemotaxis</keyword>
<evidence type="ECO:0000259" key="2">
    <source>
        <dbReference type="Pfam" id="PF13690"/>
    </source>
</evidence>
<dbReference type="PANTHER" id="PTHR39452:SF1">
    <property type="entry name" value="CHEY-P PHOSPHATASE CHEX"/>
    <property type="match status" value="1"/>
</dbReference>
<evidence type="ECO:0000313" key="3">
    <source>
        <dbReference type="EMBL" id="QDV74699.1"/>
    </source>
</evidence>
<proteinExistence type="predicted"/>
<dbReference type="KEGG" id="bmei:Spa11_29070"/>
<keyword evidence="4" id="KW-1185">Reference proteome</keyword>
<dbReference type="GO" id="GO:0016787">
    <property type="term" value="F:hydrolase activity"/>
    <property type="evidence" value="ECO:0007669"/>
    <property type="project" value="UniProtKB-KW"/>
</dbReference>
<dbReference type="Gene3D" id="3.40.1550.10">
    <property type="entry name" value="CheC-like"/>
    <property type="match status" value="1"/>
</dbReference>
<dbReference type="InterPro" id="IPR038756">
    <property type="entry name" value="CheX-like"/>
</dbReference>